<keyword evidence="3" id="KW-0460">Magnesium</keyword>
<protein>
    <submittedName>
        <fullName evidence="5">HpcH/HpaI aldolase/citrate lyase family protein</fullName>
    </submittedName>
</protein>
<dbReference type="Pfam" id="PF03328">
    <property type="entry name" value="HpcH_HpaI"/>
    <property type="match status" value="1"/>
</dbReference>
<name>A0ABW1LGZ3_9ACTN</name>
<dbReference type="PIRSF" id="PIRSF015582">
    <property type="entry name" value="Cit_lyase_B"/>
    <property type="match status" value="1"/>
</dbReference>
<comment type="cofactor">
    <cofactor evidence="1">
        <name>Mg(2+)</name>
        <dbReference type="ChEBI" id="CHEBI:18420"/>
    </cofactor>
</comment>
<dbReference type="PANTHER" id="PTHR32308">
    <property type="entry name" value="LYASE BETA SUBUNIT, PUTATIVE (AFU_ORTHOLOGUE AFUA_4G13030)-RELATED"/>
    <property type="match status" value="1"/>
</dbReference>
<dbReference type="Gene3D" id="3.20.20.60">
    <property type="entry name" value="Phosphoenolpyruvate-binding domains"/>
    <property type="match status" value="1"/>
</dbReference>
<dbReference type="InterPro" id="IPR005000">
    <property type="entry name" value="Aldolase/citrate-lyase_domain"/>
</dbReference>
<evidence type="ECO:0000259" key="4">
    <source>
        <dbReference type="Pfam" id="PF03328"/>
    </source>
</evidence>
<evidence type="ECO:0000313" key="5">
    <source>
        <dbReference type="EMBL" id="MFC6043225.1"/>
    </source>
</evidence>
<dbReference type="RefSeq" id="WP_379153112.1">
    <property type="nucleotide sequence ID" value="NZ_JBHSRJ010000004.1"/>
</dbReference>
<dbReference type="GO" id="GO:0016829">
    <property type="term" value="F:lyase activity"/>
    <property type="evidence" value="ECO:0007669"/>
    <property type="project" value="UniProtKB-KW"/>
</dbReference>
<evidence type="ECO:0000313" key="6">
    <source>
        <dbReference type="Proteomes" id="UP001596135"/>
    </source>
</evidence>
<dbReference type="Proteomes" id="UP001596135">
    <property type="component" value="Unassembled WGS sequence"/>
</dbReference>
<sequence length="285" mass="30628">MSVDLSRWLARSALYVPGDAEDKLDRILERGADEVIIDLEDAVAPKAKDRARETVRIWLHDLPVLDNVAVWVRVNPGALREADVRAVAGAPALTGFMVAKTETVDELVDLDKLLSSLGSTAGVVPLLESARAVLRAGELAMAPRVQRLQIGEADLRADVGITAGPDERELLYARSHVVMASTAAGIKPPIAPVSTNFRDLDAFRASTVELARLGFVGRACIHPGQVAVANEVFTPTSEQVDAARRLVGRWEFAGAGVAVDDDGHFVDEAVVRQARLVLARARHQG</sequence>
<dbReference type="InterPro" id="IPR011206">
    <property type="entry name" value="Citrate_lyase_beta/mcl1/mcl2"/>
</dbReference>
<dbReference type="InterPro" id="IPR040442">
    <property type="entry name" value="Pyrv_kinase-like_dom_sf"/>
</dbReference>
<dbReference type="SUPFAM" id="SSF51621">
    <property type="entry name" value="Phosphoenolpyruvate/pyruvate domain"/>
    <property type="match status" value="1"/>
</dbReference>
<comment type="caution">
    <text evidence="5">The sequence shown here is derived from an EMBL/GenBank/DDBJ whole genome shotgun (WGS) entry which is preliminary data.</text>
</comment>
<proteinExistence type="predicted"/>
<keyword evidence="6" id="KW-1185">Reference proteome</keyword>
<keyword evidence="2" id="KW-0479">Metal-binding</keyword>
<gene>
    <name evidence="5" type="ORF">ACFPYL_09075</name>
</gene>
<keyword evidence="5" id="KW-0456">Lyase</keyword>
<evidence type="ECO:0000256" key="1">
    <source>
        <dbReference type="ARBA" id="ARBA00001946"/>
    </source>
</evidence>
<accession>A0ABW1LGZ3</accession>
<dbReference type="InterPro" id="IPR015813">
    <property type="entry name" value="Pyrv/PenolPyrv_kinase-like_dom"/>
</dbReference>
<dbReference type="PANTHER" id="PTHR32308:SF10">
    <property type="entry name" value="CITRATE LYASE SUBUNIT BETA"/>
    <property type="match status" value="1"/>
</dbReference>
<reference evidence="6" key="1">
    <citation type="journal article" date="2019" name="Int. J. Syst. Evol. Microbiol.">
        <title>The Global Catalogue of Microorganisms (GCM) 10K type strain sequencing project: providing services to taxonomists for standard genome sequencing and annotation.</title>
        <authorList>
            <consortium name="The Broad Institute Genomics Platform"/>
            <consortium name="The Broad Institute Genome Sequencing Center for Infectious Disease"/>
            <person name="Wu L."/>
            <person name="Ma J."/>
        </authorList>
    </citation>
    <scope>NUCLEOTIDE SEQUENCE [LARGE SCALE GENOMIC DNA]</scope>
    <source>
        <strain evidence="6">CCUG 54522</strain>
    </source>
</reference>
<feature type="domain" description="HpcH/HpaI aldolase/citrate lyase" evidence="4">
    <location>
        <begin position="11"/>
        <end position="223"/>
    </location>
</feature>
<dbReference type="EMBL" id="JBHSRJ010000004">
    <property type="protein sequence ID" value="MFC6043225.1"/>
    <property type="molecule type" value="Genomic_DNA"/>
</dbReference>
<organism evidence="5 6">
    <name type="scientific">Nocardioides hankookensis</name>
    <dbReference type="NCBI Taxonomy" id="443157"/>
    <lineage>
        <taxon>Bacteria</taxon>
        <taxon>Bacillati</taxon>
        <taxon>Actinomycetota</taxon>
        <taxon>Actinomycetes</taxon>
        <taxon>Propionibacteriales</taxon>
        <taxon>Nocardioidaceae</taxon>
        <taxon>Nocardioides</taxon>
    </lineage>
</organism>
<evidence type="ECO:0000256" key="3">
    <source>
        <dbReference type="ARBA" id="ARBA00022842"/>
    </source>
</evidence>
<evidence type="ECO:0000256" key="2">
    <source>
        <dbReference type="ARBA" id="ARBA00022723"/>
    </source>
</evidence>